<gene>
    <name evidence="2" type="ORF">H8B04_00635</name>
</gene>
<dbReference type="Gene3D" id="2.170.130.10">
    <property type="entry name" value="TonB-dependent receptor, plug domain"/>
    <property type="match status" value="1"/>
</dbReference>
<dbReference type="Proteomes" id="UP000651271">
    <property type="component" value="Unassembled WGS sequence"/>
</dbReference>
<dbReference type="InterPro" id="IPR023997">
    <property type="entry name" value="TonB-dep_OMP_SusC/RagA_CS"/>
</dbReference>
<evidence type="ECO:0000259" key="1">
    <source>
        <dbReference type="Pfam" id="PF07715"/>
    </source>
</evidence>
<evidence type="ECO:0000313" key="3">
    <source>
        <dbReference type="Proteomes" id="UP000651271"/>
    </source>
</evidence>
<reference evidence="2 3" key="1">
    <citation type="submission" date="2020-08" db="EMBL/GenBank/DDBJ databases">
        <title>Sphingobacterium sp. DN04309 isolated from aquaculture water.</title>
        <authorList>
            <person name="Zhang M."/>
        </authorList>
    </citation>
    <scope>NUCLEOTIDE SEQUENCE [LARGE SCALE GENOMIC DNA]</scope>
    <source>
        <strain evidence="2 3">DN04309</strain>
    </source>
</reference>
<dbReference type="InterPro" id="IPR012910">
    <property type="entry name" value="Plug_dom"/>
</dbReference>
<dbReference type="NCBIfam" id="TIGR04056">
    <property type="entry name" value="OMP_RagA_SusC"/>
    <property type="match status" value="1"/>
</dbReference>
<evidence type="ECO:0000313" key="2">
    <source>
        <dbReference type="EMBL" id="MBD1428084.1"/>
    </source>
</evidence>
<protein>
    <submittedName>
        <fullName evidence="2">SusC/RagA family TonB-linked outer membrane protein</fullName>
    </submittedName>
</protein>
<dbReference type="SUPFAM" id="SSF56935">
    <property type="entry name" value="Porins"/>
    <property type="match status" value="1"/>
</dbReference>
<dbReference type="NCBIfam" id="TIGR04057">
    <property type="entry name" value="SusC_RagA_signa"/>
    <property type="match status" value="1"/>
</dbReference>
<dbReference type="Pfam" id="PF07715">
    <property type="entry name" value="Plug"/>
    <property type="match status" value="1"/>
</dbReference>
<dbReference type="InterPro" id="IPR037066">
    <property type="entry name" value="Plug_dom_sf"/>
</dbReference>
<dbReference type="InterPro" id="IPR023996">
    <property type="entry name" value="TonB-dep_OMP_SusC/RagA"/>
</dbReference>
<feature type="domain" description="TonB-dependent receptor plug" evidence="1">
    <location>
        <begin position="66"/>
        <end position="134"/>
    </location>
</feature>
<accession>A0ABR7Y9V4</accession>
<dbReference type="RefSeq" id="WP_190301121.1">
    <property type="nucleotide sequence ID" value="NZ_JACOIJ010000001.1"/>
</dbReference>
<proteinExistence type="predicted"/>
<comment type="caution">
    <text evidence="2">The sequence shown here is derived from an EMBL/GenBank/DDBJ whole genome shotgun (WGS) entry which is preliminary data.</text>
</comment>
<name>A0ABR7Y9V4_9SPHI</name>
<dbReference type="EMBL" id="JACOIJ010000001">
    <property type="protein sequence ID" value="MBD1428084.1"/>
    <property type="molecule type" value="Genomic_DNA"/>
</dbReference>
<sequence length="950" mass="107180">MIKNNIKVCWILLALSIKVSTSNGQDKLNIPQASEDSLVNVAFGSIQKKDIVGAVSAINITELLNKSFSTYSLDNLQSLISGYTGNIWGQAPLILIDGVERRASDVRLNEIESISVLKDASSVALYGSAGSRGVVLITTKRGTQKPLGVDFRLNTGIFVPKSYPTYLNAAEYMGLYNEALRNDGLAEKYTQEEIYNTALGTNPYRYPDLNFYSDDFLRKFSYKSDLTTEISGGNERTKYYTNVGLSYNNNILKYGVADKNNDFSLNVRSNVDMKLTDWLNASTDAVAIMTDQYYARGDFWGMASSFRPNNDWFHPYVPIDMLDPENEELQIIVKNSNNIIDGKYLLGGLSTIQTNQLSQMMASGYIKNKHRTFMFNVAAKADLSGITQGLSFRSQFSMDYTTRYTEGYSVPYATYQPEWVTIDGKEVIKSLQKFGNDGNSTNEFIGTSLYDQTLTSISQLDYARKFNDHHNVSAKLVGFGYISQYSSDPDTDGGSEYHPFRNTNLGMHFGYNFKHKYYLNFNGNVVHSSKLPENKRRGFSPTGTLGWRLSEESFIKDNASFINNLIVTGSYASLKQDLDINGHYLYAGNFGNQEGLGGWFTWRDGASGGYTTMSGRGANPNLTFVNRDEIRLGLESSFFGNRIHLNANYFKQNIKGLLSRGSTLFPSYFTGQGDFLPNFNFGEEMRTGVDFFLNFNNKISDFSYNIGIVGMVYDSEVIRREEAYEYSYQNRVGKPLDAYFGYIAEGFFQSQEEIDNHARQTFGGTLKPGDIKYRDVNEDGIVDARDQVELGHNGWSANPLSYGVNLTLKYKNLTFFAMGSGIHGAIGFKNNSYYWVRGLNKYSDVVLNRWTESTAQTATYPRLTSTSSANNFQNSTFWMYDNNRFNLTRVQFTYDLGEQFFRNSSLVKKMGVYVNGDNLLVISKERKMMETNFGSAPQNRFYNLGFTASF</sequence>
<organism evidence="2 3">
    <name type="scientific">Sphingobacterium litopenaei</name>
    <dbReference type="NCBI Taxonomy" id="2763500"/>
    <lineage>
        <taxon>Bacteria</taxon>
        <taxon>Pseudomonadati</taxon>
        <taxon>Bacteroidota</taxon>
        <taxon>Sphingobacteriia</taxon>
        <taxon>Sphingobacteriales</taxon>
        <taxon>Sphingobacteriaceae</taxon>
        <taxon>Sphingobacterium</taxon>
    </lineage>
</organism>
<keyword evidence="3" id="KW-1185">Reference proteome</keyword>